<evidence type="ECO:0000256" key="1">
    <source>
        <dbReference type="ARBA" id="ARBA00022527"/>
    </source>
</evidence>
<keyword evidence="4" id="KW-1185">Reference proteome</keyword>
<comment type="caution">
    <text evidence="3">The sequence shown here is derived from an EMBL/GenBank/DDBJ whole genome shotgun (WGS) entry which is preliminary data.</text>
</comment>
<keyword evidence="3" id="KW-0547">Nucleotide-binding</keyword>
<evidence type="ECO:0000313" key="3">
    <source>
        <dbReference type="EMBL" id="MBN4067098.1"/>
    </source>
</evidence>
<dbReference type="Proteomes" id="UP000722121">
    <property type="component" value="Unassembled WGS sequence"/>
</dbReference>
<dbReference type="EMBL" id="JAFITR010000064">
    <property type="protein sequence ID" value="MBN4067098.1"/>
    <property type="molecule type" value="Genomic_DNA"/>
</dbReference>
<accession>A0ABS3AQU3</accession>
<dbReference type="PANTHER" id="PTHR35526:SF6">
    <property type="entry name" value="SLR1861 PROTEIN"/>
    <property type="match status" value="1"/>
</dbReference>
<feature type="domain" description="Histidine kinase/HSP90-like ATPase" evidence="2">
    <location>
        <begin position="4"/>
        <end position="131"/>
    </location>
</feature>
<protein>
    <submittedName>
        <fullName evidence="3">ATP-binding protein</fullName>
    </submittedName>
</protein>
<proteinExistence type="predicted"/>
<evidence type="ECO:0000313" key="4">
    <source>
        <dbReference type="Proteomes" id="UP000722121"/>
    </source>
</evidence>
<keyword evidence="1" id="KW-0723">Serine/threonine-protein kinase</keyword>
<dbReference type="CDD" id="cd16936">
    <property type="entry name" value="HATPase_RsbW-like"/>
    <property type="match status" value="1"/>
</dbReference>
<gene>
    <name evidence="3" type="ORF">JYU14_03340</name>
</gene>
<dbReference type="PANTHER" id="PTHR35526">
    <property type="entry name" value="ANTI-SIGMA-F FACTOR RSBW-RELATED"/>
    <property type="match status" value="1"/>
</dbReference>
<sequence length="136" mass="15289">MIYPAELTSLHPIIAAISQAARSASFSKQALHDIQLASEEAVVNIINHAYSTSSPNNQIDVVCTSERPKQLKITIIDKGKPFNPLIEGPEYNPNLPLQERQLGGIGLLLIRKLMTRLTYLYKKRENIFTMEKEEAQ</sequence>
<dbReference type="InterPro" id="IPR003594">
    <property type="entry name" value="HATPase_dom"/>
</dbReference>
<name>A0ABS3AQU3_9BACT</name>
<keyword evidence="1" id="KW-0418">Kinase</keyword>
<dbReference type="InterPro" id="IPR036890">
    <property type="entry name" value="HATPase_C_sf"/>
</dbReference>
<keyword evidence="3" id="KW-0067">ATP-binding</keyword>
<dbReference type="InterPro" id="IPR050267">
    <property type="entry name" value="Anti-sigma-factor_SerPK"/>
</dbReference>
<reference evidence="3 4" key="1">
    <citation type="submission" date="2021-02" db="EMBL/GenBank/DDBJ databases">
        <title>Activity-based single-cell genomes from oceanic crustal fluid captures similar information to metagenomic and metatranscriptomic surveys with orders of magnitude less sampling.</title>
        <authorList>
            <person name="D'Angelo T.S."/>
            <person name="Orcutt B.N."/>
        </authorList>
    </citation>
    <scope>NUCLEOTIDE SEQUENCE [LARGE SCALE GENOMIC DNA]</scope>
    <source>
        <strain evidence="3">AH-315-G07</strain>
    </source>
</reference>
<dbReference type="SUPFAM" id="SSF55874">
    <property type="entry name" value="ATPase domain of HSP90 chaperone/DNA topoisomerase II/histidine kinase"/>
    <property type="match status" value="1"/>
</dbReference>
<dbReference type="Pfam" id="PF13581">
    <property type="entry name" value="HATPase_c_2"/>
    <property type="match status" value="1"/>
</dbReference>
<evidence type="ECO:0000259" key="2">
    <source>
        <dbReference type="Pfam" id="PF13581"/>
    </source>
</evidence>
<keyword evidence="1" id="KW-0808">Transferase</keyword>
<dbReference type="GO" id="GO:0005524">
    <property type="term" value="F:ATP binding"/>
    <property type="evidence" value="ECO:0007669"/>
    <property type="project" value="UniProtKB-KW"/>
</dbReference>
<dbReference type="Gene3D" id="3.30.565.10">
    <property type="entry name" value="Histidine kinase-like ATPase, C-terminal domain"/>
    <property type="match status" value="1"/>
</dbReference>
<organism evidence="3 4">
    <name type="scientific">Simkania negevensis</name>
    <dbReference type="NCBI Taxonomy" id="83561"/>
    <lineage>
        <taxon>Bacteria</taxon>
        <taxon>Pseudomonadati</taxon>
        <taxon>Chlamydiota</taxon>
        <taxon>Chlamydiia</taxon>
        <taxon>Parachlamydiales</taxon>
        <taxon>Simkaniaceae</taxon>
        <taxon>Simkania</taxon>
    </lineage>
</organism>